<reference evidence="1 2" key="1">
    <citation type="submission" date="2014-04" db="EMBL/GenBank/DDBJ databases">
        <authorList>
            <consortium name="DOE Joint Genome Institute"/>
            <person name="Kuo A."/>
            <person name="Kohler A."/>
            <person name="Costa M.D."/>
            <person name="Nagy L.G."/>
            <person name="Floudas D."/>
            <person name="Copeland A."/>
            <person name="Barry K.W."/>
            <person name="Cichocki N."/>
            <person name="Veneault-Fourrey C."/>
            <person name="LaButti K."/>
            <person name="Lindquist E.A."/>
            <person name="Lipzen A."/>
            <person name="Lundell T."/>
            <person name="Morin E."/>
            <person name="Murat C."/>
            <person name="Sun H."/>
            <person name="Tunlid A."/>
            <person name="Henrissat B."/>
            <person name="Grigoriev I.V."/>
            <person name="Hibbett D.S."/>
            <person name="Martin F."/>
            <person name="Nordberg H.P."/>
            <person name="Cantor M.N."/>
            <person name="Hua S.X."/>
        </authorList>
    </citation>
    <scope>NUCLEOTIDE SEQUENCE [LARGE SCALE GENOMIC DNA]</scope>
    <source>
        <strain evidence="1 2">Marx 270</strain>
    </source>
</reference>
<keyword evidence="2" id="KW-1185">Reference proteome</keyword>
<name>A0A0C3P4I7_PISTI</name>
<dbReference type="EMBL" id="KN831958">
    <property type="protein sequence ID" value="KIO07960.1"/>
    <property type="molecule type" value="Genomic_DNA"/>
</dbReference>
<organism evidence="1 2">
    <name type="scientific">Pisolithus tinctorius Marx 270</name>
    <dbReference type="NCBI Taxonomy" id="870435"/>
    <lineage>
        <taxon>Eukaryota</taxon>
        <taxon>Fungi</taxon>
        <taxon>Dikarya</taxon>
        <taxon>Basidiomycota</taxon>
        <taxon>Agaricomycotina</taxon>
        <taxon>Agaricomycetes</taxon>
        <taxon>Agaricomycetidae</taxon>
        <taxon>Boletales</taxon>
        <taxon>Sclerodermatineae</taxon>
        <taxon>Pisolithaceae</taxon>
        <taxon>Pisolithus</taxon>
    </lineage>
</organism>
<sequence>MKKPLTALWLVCRSRQALDRSTRIVRCSPGPDPIRTSELSHNVRLPHILARSMISVH</sequence>
<dbReference type="HOGENOM" id="CLU_2997399_0_0_1"/>
<proteinExistence type="predicted"/>
<gene>
    <name evidence="1" type="ORF">M404DRAFT_378132</name>
</gene>
<protein>
    <submittedName>
        <fullName evidence="1">Uncharacterized protein</fullName>
    </submittedName>
</protein>
<reference evidence="2" key="2">
    <citation type="submission" date="2015-01" db="EMBL/GenBank/DDBJ databases">
        <title>Evolutionary Origins and Diversification of the Mycorrhizal Mutualists.</title>
        <authorList>
            <consortium name="DOE Joint Genome Institute"/>
            <consortium name="Mycorrhizal Genomics Consortium"/>
            <person name="Kohler A."/>
            <person name="Kuo A."/>
            <person name="Nagy L.G."/>
            <person name="Floudas D."/>
            <person name="Copeland A."/>
            <person name="Barry K.W."/>
            <person name="Cichocki N."/>
            <person name="Veneault-Fourrey C."/>
            <person name="LaButti K."/>
            <person name="Lindquist E.A."/>
            <person name="Lipzen A."/>
            <person name="Lundell T."/>
            <person name="Morin E."/>
            <person name="Murat C."/>
            <person name="Riley R."/>
            <person name="Ohm R."/>
            <person name="Sun H."/>
            <person name="Tunlid A."/>
            <person name="Henrissat B."/>
            <person name="Grigoriev I.V."/>
            <person name="Hibbett D.S."/>
            <person name="Martin F."/>
        </authorList>
    </citation>
    <scope>NUCLEOTIDE SEQUENCE [LARGE SCALE GENOMIC DNA]</scope>
    <source>
        <strain evidence="2">Marx 270</strain>
    </source>
</reference>
<dbReference type="Proteomes" id="UP000054217">
    <property type="component" value="Unassembled WGS sequence"/>
</dbReference>
<accession>A0A0C3P4I7</accession>
<evidence type="ECO:0000313" key="1">
    <source>
        <dbReference type="EMBL" id="KIO07960.1"/>
    </source>
</evidence>
<evidence type="ECO:0000313" key="2">
    <source>
        <dbReference type="Proteomes" id="UP000054217"/>
    </source>
</evidence>
<dbReference type="AlphaFoldDB" id="A0A0C3P4I7"/>
<dbReference type="InParanoid" id="A0A0C3P4I7"/>